<dbReference type="AlphaFoldDB" id="A0A0K8VYZ1"/>
<organism evidence="2">
    <name type="scientific">Bactrocera latifrons</name>
    <name type="common">Malaysian fruit fly</name>
    <name type="synonym">Chaetodacus latifrons</name>
    <dbReference type="NCBI Taxonomy" id="174628"/>
    <lineage>
        <taxon>Eukaryota</taxon>
        <taxon>Metazoa</taxon>
        <taxon>Ecdysozoa</taxon>
        <taxon>Arthropoda</taxon>
        <taxon>Hexapoda</taxon>
        <taxon>Insecta</taxon>
        <taxon>Pterygota</taxon>
        <taxon>Neoptera</taxon>
        <taxon>Endopterygota</taxon>
        <taxon>Diptera</taxon>
        <taxon>Brachycera</taxon>
        <taxon>Muscomorpha</taxon>
        <taxon>Tephritoidea</taxon>
        <taxon>Tephritidae</taxon>
        <taxon>Bactrocera</taxon>
        <taxon>Bactrocera</taxon>
    </lineage>
</organism>
<feature type="compositionally biased region" description="Basic and acidic residues" evidence="1">
    <location>
        <begin position="56"/>
        <end position="65"/>
    </location>
</feature>
<accession>A0A0K8VYZ1</accession>
<proteinExistence type="predicted"/>
<protein>
    <submittedName>
        <fullName evidence="2">Uncharacterized protein</fullName>
    </submittedName>
</protein>
<gene>
    <name evidence="2" type="ORF">c0_g1_i1</name>
</gene>
<name>A0A0K8VYZ1_BACLA</name>
<evidence type="ECO:0000256" key="1">
    <source>
        <dbReference type="SAM" id="MobiDB-lite"/>
    </source>
</evidence>
<dbReference type="EMBL" id="GDHF01008181">
    <property type="protein sequence ID" value="JAI44133.1"/>
    <property type="molecule type" value="Transcribed_RNA"/>
</dbReference>
<feature type="region of interest" description="Disordered" evidence="1">
    <location>
        <begin position="36"/>
        <end position="66"/>
    </location>
</feature>
<reference evidence="2" key="1">
    <citation type="submission" date="2015-06" db="EMBL/GenBank/DDBJ databases">
        <authorList>
            <person name="Hoefler B.C."/>
            <person name="Straight P.D."/>
        </authorList>
    </citation>
    <scope>NUCLEOTIDE SEQUENCE</scope>
</reference>
<evidence type="ECO:0000313" key="2">
    <source>
        <dbReference type="EMBL" id="JAI44133.1"/>
    </source>
</evidence>
<sequence>MAAIHKCKALFNEFEAFFKQKMGEIIYRKSIEDTEEENCVEETPKESDVDTDEETHDQVSPKCLKESTNIKSPVTIETQNEKRLPLILIPYVGSPLAHNRRVKRKRLNFDIEESDEEDSSAVDISRKISKKYKAKRLKLDEE</sequence>